<dbReference type="GO" id="GO:0006313">
    <property type="term" value="P:DNA transposition"/>
    <property type="evidence" value="ECO:0007669"/>
    <property type="project" value="InterPro"/>
</dbReference>
<dbReference type="AlphaFoldDB" id="A0A418XGW1"/>
<comment type="function">
    <text evidence="1">Involved in the transposition of the insertion sequence IS5.</text>
</comment>
<dbReference type="EMBL" id="QYUP01000011">
    <property type="protein sequence ID" value="RJG27378.1"/>
    <property type="molecule type" value="Genomic_DNA"/>
</dbReference>
<keyword evidence="3" id="KW-0815">Transposition</keyword>
<accession>A0A418XGW1</accession>
<comment type="caution">
    <text evidence="8">The sequence shown here is derived from an EMBL/GenBank/DDBJ whole genome shotgun (WGS) entry which is preliminary data.</text>
</comment>
<evidence type="ECO:0000256" key="4">
    <source>
        <dbReference type="ARBA" id="ARBA00023125"/>
    </source>
</evidence>
<keyword evidence="10" id="KW-1185">Reference proteome</keyword>
<evidence type="ECO:0000313" key="8">
    <source>
        <dbReference type="EMBL" id="RJG11681.1"/>
    </source>
</evidence>
<evidence type="ECO:0000259" key="7">
    <source>
        <dbReference type="Pfam" id="PF05598"/>
    </source>
</evidence>
<keyword evidence="5" id="KW-0233">DNA recombination</keyword>
<dbReference type="Pfam" id="PF05598">
    <property type="entry name" value="DUF772"/>
    <property type="match status" value="1"/>
</dbReference>
<feature type="domain" description="Transposase InsH N-terminal" evidence="7">
    <location>
        <begin position="14"/>
        <end position="110"/>
    </location>
</feature>
<dbReference type="NCBIfam" id="NF033581">
    <property type="entry name" value="transpos_IS5_4"/>
    <property type="match status" value="1"/>
</dbReference>
<evidence type="ECO:0000256" key="3">
    <source>
        <dbReference type="ARBA" id="ARBA00022578"/>
    </source>
</evidence>
<gene>
    <name evidence="9" type="ORF">D3872_01190</name>
    <name evidence="8" type="ORF">D3872_18475</name>
</gene>
<dbReference type="InterPro" id="IPR008490">
    <property type="entry name" value="Transposase_InsH_N"/>
</dbReference>
<dbReference type="InterPro" id="IPR047959">
    <property type="entry name" value="Transpos_IS5"/>
</dbReference>
<feature type="domain" description="Transposase IS4-like" evidence="6">
    <location>
        <begin position="137"/>
        <end position="311"/>
    </location>
</feature>
<dbReference type="PANTHER" id="PTHR35604:SF2">
    <property type="entry name" value="TRANSPOSASE INSH FOR INSERTION SEQUENCE ELEMENT IS5A-RELATED"/>
    <property type="match status" value="1"/>
</dbReference>
<evidence type="ECO:0000313" key="10">
    <source>
        <dbReference type="Proteomes" id="UP000284006"/>
    </source>
</evidence>
<protein>
    <submittedName>
        <fullName evidence="8">IS5 family transposase</fullName>
    </submittedName>
</protein>
<evidence type="ECO:0000256" key="5">
    <source>
        <dbReference type="ARBA" id="ARBA00023172"/>
    </source>
</evidence>
<dbReference type="Pfam" id="PF01609">
    <property type="entry name" value="DDE_Tnp_1"/>
    <property type="match status" value="1"/>
</dbReference>
<evidence type="ECO:0000313" key="9">
    <source>
        <dbReference type="EMBL" id="RJG27378.1"/>
    </source>
</evidence>
<evidence type="ECO:0000259" key="6">
    <source>
        <dbReference type="Pfam" id="PF01609"/>
    </source>
</evidence>
<organism evidence="8 10">
    <name type="scientific">Massilia cavernae</name>
    <dbReference type="NCBI Taxonomy" id="2320864"/>
    <lineage>
        <taxon>Bacteria</taxon>
        <taxon>Pseudomonadati</taxon>
        <taxon>Pseudomonadota</taxon>
        <taxon>Betaproteobacteria</taxon>
        <taxon>Burkholderiales</taxon>
        <taxon>Oxalobacteraceae</taxon>
        <taxon>Telluria group</taxon>
        <taxon>Massilia</taxon>
    </lineage>
</organism>
<dbReference type="Proteomes" id="UP000284006">
    <property type="component" value="Unassembled WGS sequence"/>
</dbReference>
<dbReference type="EMBL" id="QYUP01000143">
    <property type="protein sequence ID" value="RJG11681.1"/>
    <property type="molecule type" value="Genomic_DNA"/>
</dbReference>
<dbReference type="GO" id="GO:0003677">
    <property type="term" value="F:DNA binding"/>
    <property type="evidence" value="ECO:0007669"/>
    <property type="project" value="UniProtKB-KW"/>
</dbReference>
<proteinExistence type="inferred from homology"/>
<dbReference type="OrthoDB" id="9774608at2"/>
<dbReference type="RefSeq" id="WP_119809088.1">
    <property type="nucleotide sequence ID" value="NZ_QYUP01000011.1"/>
</dbReference>
<sequence length="327" mass="36674">MQKSFSDLEYAAKKKLTRRDRFLAEIDKVTPWSQLHQLIEPFYPKVVGAGRPPVGLARMLRMYVAQQCFGLSDEGIEDAIYDSQAIRGFVGIDLNRESAPDATTLLKFRRLLEKNELTRKIFDTINGHLAEKGLIMREGTIVDATLIAASPSTKNKDKKRDAEMHQSKKGNDWHFGLKAHIGVDATSGLTHTVVVTAGNVSDVTQAHALLHGDEVAALGDAGYQGVEKREENQGKAVTWHVAMKRSKRKALPNNKLGRRMEKLEHLKASVRAKVEHPFHVVKNLFRHRKVRYRGLAKNTAQLFTLFGFANLLLAGRRFTISESRVAS</sequence>
<evidence type="ECO:0000256" key="1">
    <source>
        <dbReference type="ARBA" id="ARBA00003544"/>
    </source>
</evidence>
<dbReference type="GO" id="GO:0004803">
    <property type="term" value="F:transposase activity"/>
    <property type="evidence" value="ECO:0007669"/>
    <property type="project" value="InterPro"/>
</dbReference>
<keyword evidence="4" id="KW-0238">DNA-binding</keyword>
<dbReference type="PANTHER" id="PTHR35604">
    <property type="entry name" value="TRANSPOSASE INSH FOR INSERTION SEQUENCE ELEMENT IS5A-RELATED"/>
    <property type="match status" value="1"/>
</dbReference>
<evidence type="ECO:0000256" key="2">
    <source>
        <dbReference type="ARBA" id="ARBA00010075"/>
    </source>
</evidence>
<dbReference type="InterPro" id="IPR002559">
    <property type="entry name" value="Transposase_11"/>
</dbReference>
<name>A0A418XGW1_9BURK</name>
<comment type="similarity">
    <text evidence="2">Belongs to the transposase 11 family.</text>
</comment>
<reference evidence="8 10" key="1">
    <citation type="submission" date="2018-09" db="EMBL/GenBank/DDBJ databases">
        <authorList>
            <person name="Zhu H."/>
        </authorList>
    </citation>
    <scope>NUCLEOTIDE SEQUENCE [LARGE SCALE GENOMIC DNA]</scope>
    <source>
        <strain evidence="8 10">K1S02-61</strain>
    </source>
</reference>